<feature type="transmembrane region" description="Helical" evidence="8">
    <location>
        <begin position="706"/>
        <end position="728"/>
    </location>
</feature>
<dbReference type="InterPro" id="IPR003439">
    <property type="entry name" value="ABC_transporter-like_ATP-bd"/>
</dbReference>
<dbReference type="InterPro" id="IPR017871">
    <property type="entry name" value="ABC_transporter-like_CS"/>
</dbReference>
<dbReference type="PANTHER" id="PTHR48041:SF139">
    <property type="entry name" value="PROTEIN SCARLET"/>
    <property type="match status" value="1"/>
</dbReference>
<dbReference type="PROSITE" id="PS00211">
    <property type="entry name" value="ABC_TRANSPORTER_1"/>
    <property type="match status" value="1"/>
</dbReference>
<evidence type="ECO:0000256" key="5">
    <source>
        <dbReference type="ARBA" id="ARBA00022840"/>
    </source>
</evidence>
<dbReference type="InterPro" id="IPR003593">
    <property type="entry name" value="AAA+_ATPase"/>
</dbReference>
<dbReference type="PANTHER" id="PTHR48041">
    <property type="entry name" value="ABC TRANSPORTER G FAMILY MEMBER 28"/>
    <property type="match status" value="1"/>
</dbReference>
<dbReference type="RefSeq" id="WP_343788934.1">
    <property type="nucleotide sequence ID" value="NZ_BAAAFH010000022.1"/>
</dbReference>
<gene>
    <name evidence="10" type="ORF">GCM10009118_27430</name>
</gene>
<sequence>MSERILKALMQLFAIIAKVEVDENGELNFKKNSKERSIVELFLKQELNPEQVKSYLKRYDDFLLQHHNSKKRKDGKQKRTSVNSVKILRICAQINSELTQKQRIIVLVRILEFIYVKKNPTEQDIEFARTVSDSFNIDEEEFESIFNFIRSDKKSVASSQDLNLLLISSERPESAYRFLQAEGIEGEIWVLRISSVNFHFFKYLGKDEIYLNGQLISNDRHHILNQGSSIRSNRMQTIYYSDILSVFLSDENHEKFVFKADNVVYRFSRNSYGVRDLNLEEESGKLIGIMGASGSGKSTLLNILNGNLAPTKGFVSINGIDIHNEKDKIRGVIGYVSQDDLLIEELTVFQNLYFNAQLSFGKTNKRLIARKVLSLLTVLGLYEVKDLKVGSPLEKTISGGQRKRLNIALELIREPAVLFVDEPTSGLSSRDSENIMDLLKELTLKGKLVFVVIHQPSSDIFKMFDQLLIMDQGGYPIYQGNPVDAVIYFKEAIDHANSQESECRTCGNVNPEQIFNIIESRVVDEYGNQTPVRKTPPESWYKLYKEHLSENKSQQETTLETTAPKSQFEIPGKWKQFLLFYKRDILAKLTNRQYVLINLLEAPVLALILAFFVKFFAGESYSFEKNSNIPQYLFISVIIALFIGLTVAAEEIIKDRKIKKRETFLNLSRGSYLFSKISILFGISAIQALLFVLVGNSILEIKGLWLPYWFTFFTVACFANLAGLNISAGFNSAKVIYILIPLIIIPQLLFSGAIVKFDKLHPVFGKESGVPGIGNLMASRWGYEALAVVQFKNNTFQQLTYELEKQKSFHEWKRDFYIPELIRITDQVILKGTISSSDSSLFSKELQQELSNWSDIPNSEGFELATLSSDPKKVSRLYQTKELLTDIKNYHNIQLRNINRQLDSVVMSYPPDQYAKIKRTYFNTALYDLMTNRDELDKLVLKNGAIIQKHDPVFRDSDAAFFSAHFFAPRKQIAGRTVSTFGANMVVIWFMTIILFIMLYYNLLRRLIVSGNRLRKTVSLRKRA</sequence>
<dbReference type="Pfam" id="PF00005">
    <property type="entry name" value="ABC_tran"/>
    <property type="match status" value="1"/>
</dbReference>
<evidence type="ECO:0000256" key="8">
    <source>
        <dbReference type="SAM" id="Phobius"/>
    </source>
</evidence>
<evidence type="ECO:0000256" key="2">
    <source>
        <dbReference type="ARBA" id="ARBA00022448"/>
    </source>
</evidence>
<name>A0ABN1MTP7_9FLAO</name>
<evidence type="ECO:0000256" key="1">
    <source>
        <dbReference type="ARBA" id="ARBA00004141"/>
    </source>
</evidence>
<protein>
    <submittedName>
        <fullName evidence="10">ATP-binding cassette domain-containing protein</fullName>
    </submittedName>
</protein>
<keyword evidence="2" id="KW-0813">Transport</keyword>
<comment type="subcellular location">
    <subcellularLocation>
        <location evidence="1">Membrane</location>
        <topology evidence="1">Multi-pass membrane protein</topology>
    </subcellularLocation>
</comment>
<feature type="transmembrane region" description="Helical" evidence="8">
    <location>
        <begin position="670"/>
        <end position="694"/>
    </location>
</feature>
<comment type="caution">
    <text evidence="10">The sequence shown here is derived from an EMBL/GenBank/DDBJ whole genome shotgun (WGS) entry which is preliminary data.</text>
</comment>
<feature type="transmembrane region" description="Helical" evidence="8">
    <location>
        <begin position="735"/>
        <end position="755"/>
    </location>
</feature>
<keyword evidence="6 8" id="KW-1133">Transmembrane helix</keyword>
<dbReference type="Proteomes" id="UP001501126">
    <property type="component" value="Unassembled WGS sequence"/>
</dbReference>
<keyword evidence="4" id="KW-0547">Nucleotide-binding</keyword>
<feature type="domain" description="ABC transporter" evidence="9">
    <location>
        <begin position="258"/>
        <end position="497"/>
    </location>
</feature>
<dbReference type="InterPro" id="IPR013525">
    <property type="entry name" value="ABC2_TM"/>
</dbReference>
<reference evidence="10 11" key="1">
    <citation type="journal article" date="2019" name="Int. J. Syst. Evol. Microbiol.">
        <title>The Global Catalogue of Microorganisms (GCM) 10K type strain sequencing project: providing services to taxonomists for standard genome sequencing and annotation.</title>
        <authorList>
            <consortium name="The Broad Institute Genomics Platform"/>
            <consortium name="The Broad Institute Genome Sequencing Center for Infectious Disease"/>
            <person name="Wu L."/>
            <person name="Ma J."/>
        </authorList>
    </citation>
    <scope>NUCLEOTIDE SEQUENCE [LARGE SCALE GENOMIC DNA]</scope>
    <source>
        <strain evidence="10 11">JCM 16083</strain>
    </source>
</reference>
<feature type="transmembrane region" description="Helical" evidence="8">
    <location>
        <begin position="595"/>
        <end position="617"/>
    </location>
</feature>
<proteinExistence type="predicted"/>
<dbReference type="InterPro" id="IPR027417">
    <property type="entry name" value="P-loop_NTPase"/>
</dbReference>
<dbReference type="Pfam" id="PF01061">
    <property type="entry name" value="ABC2_membrane"/>
    <property type="match status" value="1"/>
</dbReference>
<feature type="transmembrane region" description="Helical" evidence="8">
    <location>
        <begin position="629"/>
        <end position="649"/>
    </location>
</feature>
<dbReference type="SUPFAM" id="SSF52540">
    <property type="entry name" value="P-loop containing nucleoside triphosphate hydrolases"/>
    <property type="match status" value="1"/>
</dbReference>
<evidence type="ECO:0000256" key="7">
    <source>
        <dbReference type="ARBA" id="ARBA00023136"/>
    </source>
</evidence>
<keyword evidence="5 10" id="KW-0067">ATP-binding</keyword>
<dbReference type="InterPro" id="IPR050352">
    <property type="entry name" value="ABCG_transporters"/>
</dbReference>
<dbReference type="SMART" id="SM00382">
    <property type="entry name" value="AAA"/>
    <property type="match status" value="1"/>
</dbReference>
<dbReference type="Gene3D" id="3.40.50.300">
    <property type="entry name" value="P-loop containing nucleotide triphosphate hydrolases"/>
    <property type="match status" value="1"/>
</dbReference>
<evidence type="ECO:0000313" key="11">
    <source>
        <dbReference type="Proteomes" id="UP001501126"/>
    </source>
</evidence>
<dbReference type="EMBL" id="BAAAFH010000022">
    <property type="protein sequence ID" value="GAA0876333.1"/>
    <property type="molecule type" value="Genomic_DNA"/>
</dbReference>
<evidence type="ECO:0000256" key="3">
    <source>
        <dbReference type="ARBA" id="ARBA00022692"/>
    </source>
</evidence>
<evidence type="ECO:0000313" key="10">
    <source>
        <dbReference type="EMBL" id="GAA0876333.1"/>
    </source>
</evidence>
<evidence type="ECO:0000256" key="6">
    <source>
        <dbReference type="ARBA" id="ARBA00022989"/>
    </source>
</evidence>
<keyword evidence="11" id="KW-1185">Reference proteome</keyword>
<organism evidence="10 11">
    <name type="scientific">Wandonia haliotis</name>
    <dbReference type="NCBI Taxonomy" id="574963"/>
    <lineage>
        <taxon>Bacteria</taxon>
        <taxon>Pseudomonadati</taxon>
        <taxon>Bacteroidota</taxon>
        <taxon>Flavobacteriia</taxon>
        <taxon>Flavobacteriales</taxon>
        <taxon>Crocinitomicaceae</taxon>
        <taxon>Wandonia</taxon>
    </lineage>
</organism>
<dbReference type="GO" id="GO:0005524">
    <property type="term" value="F:ATP binding"/>
    <property type="evidence" value="ECO:0007669"/>
    <property type="project" value="UniProtKB-KW"/>
</dbReference>
<evidence type="ECO:0000256" key="4">
    <source>
        <dbReference type="ARBA" id="ARBA00022741"/>
    </source>
</evidence>
<feature type="transmembrane region" description="Helical" evidence="8">
    <location>
        <begin position="981"/>
        <end position="1003"/>
    </location>
</feature>
<evidence type="ECO:0000259" key="9">
    <source>
        <dbReference type="PROSITE" id="PS50893"/>
    </source>
</evidence>
<keyword evidence="3 8" id="KW-0812">Transmembrane</keyword>
<keyword evidence="7 8" id="KW-0472">Membrane</keyword>
<dbReference type="PROSITE" id="PS50893">
    <property type="entry name" value="ABC_TRANSPORTER_2"/>
    <property type="match status" value="1"/>
</dbReference>
<accession>A0ABN1MTP7</accession>